<dbReference type="Gene3D" id="3.30.730.10">
    <property type="entry name" value="AP2/ERF domain"/>
    <property type="match status" value="1"/>
</dbReference>
<evidence type="ECO:0000313" key="11">
    <source>
        <dbReference type="EMBL" id="KAE8666815.1"/>
    </source>
</evidence>
<evidence type="ECO:0000256" key="1">
    <source>
        <dbReference type="ARBA" id="ARBA00004123"/>
    </source>
</evidence>
<protein>
    <submittedName>
        <fullName evidence="11">Endoplasmic reticulum-Golgi intermediate compartment protein</fullName>
    </submittedName>
</protein>
<dbReference type="Pfam" id="PF00847">
    <property type="entry name" value="AP2"/>
    <property type="match status" value="1"/>
</dbReference>
<evidence type="ECO:0000256" key="4">
    <source>
        <dbReference type="ARBA" id="ARBA00023125"/>
    </source>
</evidence>
<feature type="region of interest" description="Disordered" evidence="9">
    <location>
        <begin position="149"/>
        <end position="209"/>
    </location>
</feature>
<dbReference type="InterPro" id="IPR001471">
    <property type="entry name" value="AP2/ERF_dom"/>
</dbReference>
<evidence type="ECO:0000256" key="6">
    <source>
        <dbReference type="ARBA" id="ARBA00023163"/>
    </source>
</evidence>
<evidence type="ECO:0000259" key="10">
    <source>
        <dbReference type="PROSITE" id="PS51032"/>
    </source>
</evidence>
<dbReference type="GO" id="GO:0003700">
    <property type="term" value="F:DNA-binding transcription factor activity"/>
    <property type="evidence" value="ECO:0007669"/>
    <property type="project" value="InterPro"/>
</dbReference>
<keyword evidence="2" id="KW-0936">Ethylene signaling pathway</keyword>
<dbReference type="PROSITE" id="PS51032">
    <property type="entry name" value="AP2_ERF"/>
    <property type="match status" value="1"/>
</dbReference>
<comment type="similarity">
    <text evidence="8">Belongs to the AP2/ERF transcription factor family. ERF subfamily.</text>
</comment>
<gene>
    <name evidence="11" type="ORF">F3Y22_tig00112491pilonHSYRG00342</name>
</gene>
<keyword evidence="6" id="KW-0804">Transcription</keyword>
<dbReference type="SUPFAM" id="SSF54171">
    <property type="entry name" value="DNA-binding domain"/>
    <property type="match status" value="1"/>
</dbReference>
<dbReference type="PANTHER" id="PTHR31657">
    <property type="entry name" value="ETHYLENE-RESPONSIVE TRANSCRIPTION FACTOR ERF061"/>
    <property type="match status" value="1"/>
</dbReference>
<dbReference type="GO" id="GO:0009873">
    <property type="term" value="P:ethylene-activated signaling pathway"/>
    <property type="evidence" value="ECO:0007669"/>
    <property type="project" value="UniProtKB-KW"/>
</dbReference>
<evidence type="ECO:0000256" key="7">
    <source>
        <dbReference type="ARBA" id="ARBA00023242"/>
    </source>
</evidence>
<sequence>MDSFSGLQHYQHPQTGSTIGLNSLSQAQIHQIQVQLHLQSNQQSYPHQIPRPNKNSNQMVSFLSPKPVPMKHMGTPPKPKLYRGVRQRHWGKWVAEIRLPRNRSRLWLGTFDTAEEAALAYDKAAYKLRAFTSSVDAKLQAICESLEQNPKQGNRKKSSKPTAENKRKNNEVNVTDPEPEDKIVKVENSSSLSTVQSESEGSAVSSPLSDLTFSDFDEHPWPEVVCSSETFMLSKCPSYEIDWDSS</sequence>
<comment type="subcellular location">
    <subcellularLocation>
        <location evidence="1">Nucleus</location>
    </subcellularLocation>
</comment>
<dbReference type="GO" id="GO:0000976">
    <property type="term" value="F:transcription cis-regulatory region binding"/>
    <property type="evidence" value="ECO:0007669"/>
    <property type="project" value="UniProtKB-ARBA"/>
</dbReference>
<dbReference type="SMART" id="SM00380">
    <property type="entry name" value="AP2"/>
    <property type="match status" value="1"/>
</dbReference>
<evidence type="ECO:0000256" key="3">
    <source>
        <dbReference type="ARBA" id="ARBA00023015"/>
    </source>
</evidence>
<evidence type="ECO:0000256" key="2">
    <source>
        <dbReference type="ARBA" id="ARBA00022745"/>
    </source>
</evidence>
<accession>A0A6A2XHY9</accession>
<dbReference type="CDD" id="cd00018">
    <property type="entry name" value="AP2"/>
    <property type="match status" value="1"/>
</dbReference>
<feature type="domain" description="AP2/ERF" evidence="10">
    <location>
        <begin position="81"/>
        <end position="138"/>
    </location>
</feature>
<evidence type="ECO:0000256" key="9">
    <source>
        <dbReference type="SAM" id="MobiDB-lite"/>
    </source>
</evidence>
<keyword evidence="4" id="KW-0238">DNA-binding</keyword>
<dbReference type="PANTHER" id="PTHR31657:SF73">
    <property type="entry name" value="OS02G0752800 PROTEIN"/>
    <property type="match status" value="1"/>
</dbReference>
<organism evidence="11 12">
    <name type="scientific">Hibiscus syriacus</name>
    <name type="common">Rose of Sharon</name>
    <dbReference type="NCBI Taxonomy" id="106335"/>
    <lineage>
        <taxon>Eukaryota</taxon>
        <taxon>Viridiplantae</taxon>
        <taxon>Streptophyta</taxon>
        <taxon>Embryophyta</taxon>
        <taxon>Tracheophyta</taxon>
        <taxon>Spermatophyta</taxon>
        <taxon>Magnoliopsida</taxon>
        <taxon>eudicotyledons</taxon>
        <taxon>Gunneridae</taxon>
        <taxon>Pentapetalae</taxon>
        <taxon>rosids</taxon>
        <taxon>malvids</taxon>
        <taxon>Malvales</taxon>
        <taxon>Malvaceae</taxon>
        <taxon>Malvoideae</taxon>
        <taxon>Hibiscus</taxon>
    </lineage>
</organism>
<dbReference type="PRINTS" id="PR00367">
    <property type="entry name" value="ETHRSPELEMNT"/>
</dbReference>
<keyword evidence="12" id="KW-1185">Reference proteome</keyword>
<dbReference type="Proteomes" id="UP000436088">
    <property type="component" value="Unassembled WGS sequence"/>
</dbReference>
<proteinExistence type="inferred from homology"/>
<dbReference type="EMBL" id="VEPZ02001593">
    <property type="protein sequence ID" value="KAE8666815.1"/>
    <property type="molecule type" value="Genomic_DNA"/>
</dbReference>
<dbReference type="InterPro" id="IPR016177">
    <property type="entry name" value="DNA-bd_dom_sf"/>
</dbReference>
<reference evidence="11" key="1">
    <citation type="submission" date="2019-09" db="EMBL/GenBank/DDBJ databases">
        <title>Draft genome information of white flower Hibiscus syriacus.</title>
        <authorList>
            <person name="Kim Y.-M."/>
        </authorList>
    </citation>
    <scope>NUCLEOTIDE SEQUENCE [LARGE SCALE GENOMIC DNA]</scope>
    <source>
        <strain evidence="11">YM2019G1</strain>
    </source>
</reference>
<keyword evidence="5" id="KW-0010">Activator</keyword>
<evidence type="ECO:0000313" key="12">
    <source>
        <dbReference type="Proteomes" id="UP000436088"/>
    </source>
</evidence>
<keyword evidence="7" id="KW-0539">Nucleus</keyword>
<name>A0A6A2XHY9_HIBSY</name>
<evidence type="ECO:0000256" key="8">
    <source>
        <dbReference type="ARBA" id="ARBA00024343"/>
    </source>
</evidence>
<dbReference type="FunFam" id="3.30.730.10:FF:000001">
    <property type="entry name" value="Ethylene-responsive transcription factor 2"/>
    <property type="match status" value="1"/>
</dbReference>
<dbReference type="GO" id="GO:0005634">
    <property type="term" value="C:nucleus"/>
    <property type="evidence" value="ECO:0007669"/>
    <property type="project" value="UniProtKB-SubCell"/>
</dbReference>
<dbReference type="AlphaFoldDB" id="A0A6A2XHY9"/>
<evidence type="ECO:0000256" key="5">
    <source>
        <dbReference type="ARBA" id="ARBA00023159"/>
    </source>
</evidence>
<dbReference type="InterPro" id="IPR051758">
    <property type="entry name" value="ERF/AP2-like"/>
</dbReference>
<feature type="compositionally biased region" description="Low complexity" evidence="9">
    <location>
        <begin position="187"/>
        <end position="202"/>
    </location>
</feature>
<keyword evidence="3" id="KW-0805">Transcription regulation</keyword>
<comment type="caution">
    <text evidence="11">The sequence shown here is derived from an EMBL/GenBank/DDBJ whole genome shotgun (WGS) entry which is preliminary data.</text>
</comment>
<dbReference type="InterPro" id="IPR036955">
    <property type="entry name" value="AP2/ERF_dom_sf"/>
</dbReference>